<protein>
    <submittedName>
        <fullName evidence="1">Uncharacterized protein</fullName>
    </submittedName>
</protein>
<reference evidence="1" key="1">
    <citation type="submission" date="2016-11" db="EMBL/GenBank/DDBJ databases">
        <title>The genome of Nicotiana attenuata.</title>
        <authorList>
            <person name="Xu S."/>
            <person name="Brockmoeller T."/>
            <person name="Gaquerel E."/>
            <person name="Navarro A."/>
            <person name="Kuhl H."/>
            <person name="Gase K."/>
            <person name="Ling Z."/>
            <person name="Zhou W."/>
            <person name="Kreitzer C."/>
            <person name="Stanke M."/>
            <person name="Tang H."/>
            <person name="Lyons E."/>
            <person name="Pandey P."/>
            <person name="Pandey S.P."/>
            <person name="Timmermann B."/>
            <person name="Baldwin I.T."/>
        </authorList>
    </citation>
    <scope>NUCLEOTIDE SEQUENCE [LARGE SCALE GENOMIC DNA]</scope>
    <source>
        <strain evidence="1">UT</strain>
    </source>
</reference>
<feature type="non-terminal residue" evidence="1">
    <location>
        <position position="1"/>
    </location>
</feature>
<dbReference type="AlphaFoldDB" id="A0A1J6I3S4"/>
<gene>
    <name evidence="1" type="ORF">A4A49_62611</name>
</gene>
<dbReference type="EMBL" id="MJEQ01037190">
    <property type="protein sequence ID" value="OIS99668.1"/>
    <property type="molecule type" value="Genomic_DNA"/>
</dbReference>
<organism evidence="1 2">
    <name type="scientific">Nicotiana attenuata</name>
    <name type="common">Coyote tobacco</name>
    <dbReference type="NCBI Taxonomy" id="49451"/>
    <lineage>
        <taxon>Eukaryota</taxon>
        <taxon>Viridiplantae</taxon>
        <taxon>Streptophyta</taxon>
        <taxon>Embryophyta</taxon>
        <taxon>Tracheophyta</taxon>
        <taxon>Spermatophyta</taxon>
        <taxon>Magnoliopsida</taxon>
        <taxon>eudicotyledons</taxon>
        <taxon>Gunneridae</taxon>
        <taxon>Pentapetalae</taxon>
        <taxon>asterids</taxon>
        <taxon>lamiids</taxon>
        <taxon>Solanales</taxon>
        <taxon>Solanaceae</taxon>
        <taxon>Nicotianoideae</taxon>
        <taxon>Nicotianeae</taxon>
        <taxon>Nicotiana</taxon>
    </lineage>
</organism>
<comment type="caution">
    <text evidence="1">The sequence shown here is derived from an EMBL/GenBank/DDBJ whole genome shotgun (WGS) entry which is preliminary data.</text>
</comment>
<keyword evidence="2" id="KW-1185">Reference proteome</keyword>
<accession>A0A1J6I3S4</accession>
<proteinExistence type="predicted"/>
<sequence>SKPLHFRPQHSQDSKLFHFRPWGRQLLAFSRLLLFRRHHYQLLHFNPQDSKPLHFRPQHCQLLHFRPWDRQLLHFRPRDRQLLHFNLQLIPHQHKQHPIRVLNVCLHIIGLSME</sequence>
<evidence type="ECO:0000313" key="1">
    <source>
        <dbReference type="EMBL" id="OIS99668.1"/>
    </source>
</evidence>
<dbReference type="Gramene" id="OIS99668">
    <property type="protein sequence ID" value="OIS99668"/>
    <property type="gene ID" value="A4A49_62611"/>
</dbReference>
<name>A0A1J6I3S4_NICAT</name>
<evidence type="ECO:0000313" key="2">
    <source>
        <dbReference type="Proteomes" id="UP000187609"/>
    </source>
</evidence>
<dbReference type="Proteomes" id="UP000187609">
    <property type="component" value="Unassembled WGS sequence"/>
</dbReference>